<dbReference type="PANTHER" id="PTHR15739:SF2">
    <property type="entry name" value="PROTEIN ZNF365"/>
    <property type="match status" value="1"/>
</dbReference>
<dbReference type="GO" id="GO:0000723">
    <property type="term" value="P:telomere maintenance"/>
    <property type="evidence" value="ECO:0007669"/>
    <property type="project" value="TreeGrafter"/>
</dbReference>
<sequence>MQQKLTERRAFLCKDAGSPCGVALLQLPFRCPRCGERQRLRGLSSLRAHLDYGHAYHTVHSLSPTSRWDAGDERRERGEPEEASCTEECRSAASEPTESAGREKEKAGAATEGTAGEQEAEPVESERRGSAGGSLSLRLTRIDPAEACARRGLDQVLRVTDSTLARRLRRVSTDLAQVDMELLHAHARFEHLAREKQQVRERERALCRQVETAVMEIGRLREQLTLSEQELEKKQLEVVSIHNFLEAAAQHEMCGKARLQRFIENILQRIALAERLLEYYQSIANMRHCRNYLMFQPVENGLNGLSENRSAGRAETSAVSPEGKALSAQNGRSVPSSSRGRQGSGPSCCQSDHT</sequence>
<feature type="compositionally biased region" description="Low complexity" evidence="3">
    <location>
        <begin position="331"/>
        <end position="347"/>
    </location>
</feature>
<evidence type="ECO:0000256" key="3">
    <source>
        <dbReference type="SAM" id="MobiDB-lite"/>
    </source>
</evidence>
<dbReference type="KEGG" id="sfm:108939493"/>
<accession>A0A8C9TPV2</accession>
<name>A0A8C9TPV2_SCLFO</name>
<feature type="compositionally biased region" description="Low complexity" evidence="3">
    <location>
        <begin position="108"/>
        <end position="117"/>
    </location>
</feature>
<evidence type="ECO:0000313" key="5">
    <source>
        <dbReference type="Ensembl" id="ENSSFOP00015056114.1"/>
    </source>
</evidence>
<reference evidence="5" key="3">
    <citation type="submission" date="2025-09" db="UniProtKB">
        <authorList>
            <consortium name="Ensembl"/>
        </authorList>
    </citation>
    <scope>IDENTIFICATION</scope>
</reference>
<dbReference type="GO" id="GO:0001530">
    <property type="term" value="F:lipopolysaccharide binding"/>
    <property type="evidence" value="ECO:0007669"/>
    <property type="project" value="Ensembl"/>
</dbReference>
<keyword evidence="2" id="KW-0175">Coiled coil</keyword>
<feature type="domain" description="FBX41/ZN365 C2H2-type zinc finger" evidence="4">
    <location>
        <begin position="27"/>
        <end position="56"/>
    </location>
</feature>
<evidence type="ECO:0000256" key="1">
    <source>
        <dbReference type="ARBA" id="ARBA00022553"/>
    </source>
</evidence>
<dbReference type="GeneID" id="108939493"/>
<gene>
    <name evidence="5" type="primary">ZNF365</name>
    <name evidence="5" type="synonym">znf365</name>
</gene>
<dbReference type="PANTHER" id="PTHR15739">
    <property type="entry name" value="ZINC FINGER PROTEIN"/>
    <property type="match status" value="1"/>
</dbReference>
<dbReference type="GO" id="GO:0110026">
    <property type="term" value="P:regulation of DNA strand resection involved in replication fork processing"/>
    <property type="evidence" value="ECO:0007669"/>
    <property type="project" value="TreeGrafter"/>
</dbReference>
<dbReference type="GeneTree" id="ENSGT00530000063713"/>
<dbReference type="GO" id="GO:0010569">
    <property type="term" value="P:regulation of double-strand break repair via homologous recombination"/>
    <property type="evidence" value="ECO:0007669"/>
    <property type="project" value="TreeGrafter"/>
</dbReference>
<dbReference type="GO" id="GO:0050829">
    <property type="term" value="P:defense response to Gram-negative bacterium"/>
    <property type="evidence" value="ECO:0007669"/>
    <property type="project" value="Ensembl"/>
</dbReference>
<evidence type="ECO:0000256" key="2">
    <source>
        <dbReference type="ARBA" id="ARBA00023054"/>
    </source>
</evidence>
<proteinExistence type="predicted"/>
<organism evidence="5 6">
    <name type="scientific">Scleropages formosus</name>
    <name type="common">Asian bonytongue</name>
    <name type="synonym">Osteoglossum formosum</name>
    <dbReference type="NCBI Taxonomy" id="113540"/>
    <lineage>
        <taxon>Eukaryota</taxon>
        <taxon>Metazoa</taxon>
        <taxon>Chordata</taxon>
        <taxon>Craniata</taxon>
        <taxon>Vertebrata</taxon>
        <taxon>Euteleostomi</taxon>
        <taxon>Actinopterygii</taxon>
        <taxon>Neopterygii</taxon>
        <taxon>Teleostei</taxon>
        <taxon>Osteoglossocephala</taxon>
        <taxon>Osteoglossomorpha</taxon>
        <taxon>Osteoglossiformes</taxon>
        <taxon>Osteoglossidae</taxon>
        <taxon>Scleropages</taxon>
    </lineage>
</organism>
<feature type="compositionally biased region" description="Basic and acidic residues" evidence="3">
    <location>
        <begin position="69"/>
        <end position="80"/>
    </location>
</feature>
<dbReference type="GO" id="GO:0010975">
    <property type="term" value="P:regulation of neuron projection development"/>
    <property type="evidence" value="ECO:0007669"/>
    <property type="project" value="TreeGrafter"/>
</dbReference>
<evidence type="ECO:0000259" key="4">
    <source>
        <dbReference type="Pfam" id="PF23165"/>
    </source>
</evidence>
<dbReference type="Proteomes" id="UP000694397">
    <property type="component" value="Chromosome 24"/>
</dbReference>
<feature type="region of interest" description="Disordered" evidence="3">
    <location>
        <begin position="63"/>
        <end position="135"/>
    </location>
</feature>
<keyword evidence="1" id="KW-0597">Phosphoprotein</keyword>
<reference evidence="5" key="2">
    <citation type="submission" date="2025-08" db="UniProtKB">
        <authorList>
            <consortium name="Ensembl"/>
        </authorList>
    </citation>
    <scope>IDENTIFICATION</scope>
</reference>
<feature type="region of interest" description="Disordered" evidence="3">
    <location>
        <begin position="306"/>
        <end position="354"/>
    </location>
</feature>
<dbReference type="InterPro" id="IPR052283">
    <property type="entry name" value="GenomicStab_NeuMorph_Reg"/>
</dbReference>
<reference evidence="5 6" key="1">
    <citation type="submission" date="2019-04" db="EMBL/GenBank/DDBJ databases">
        <authorList>
            <consortium name="Wellcome Sanger Institute Data Sharing"/>
        </authorList>
    </citation>
    <scope>NUCLEOTIDE SEQUENCE [LARGE SCALE GENOMIC DNA]</scope>
</reference>
<dbReference type="OrthoDB" id="271433at2759"/>
<dbReference type="AlphaFoldDB" id="A0A8C9TPV2"/>
<dbReference type="InterPro" id="IPR057038">
    <property type="entry name" value="FBX41/ZN365_Znf-C2H2"/>
</dbReference>
<evidence type="ECO:0000313" key="6">
    <source>
        <dbReference type="Proteomes" id="UP000694397"/>
    </source>
</evidence>
<dbReference type="Ensembl" id="ENSSFOT00015064901.1">
    <property type="protein sequence ID" value="ENSSFOP00015056114.1"/>
    <property type="gene ID" value="ENSSFOG00015026752.1"/>
</dbReference>
<dbReference type="GO" id="GO:0030882">
    <property type="term" value="F:lipid antigen binding"/>
    <property type="evidence" value="ECO:0007669"/>
    <property type="project" value="Ensembl"/>
</dbReference>
<dbReference type="Pfam" id="PF23165">
    <property type="entry name" value="zf-C2H2_FBX41"/>
    <property type="match status" value="1"/>
</dbReference>
<keyword evidence="6" id="KW-1185">Reference proteome</keyword>
<protein>
    <submittedName>
        <fullName evidence="5">Zinc finger protein 365</fullName>
    </submittedName>
</protein>
<dbReference type="CTD" id="22891"/>
<dbReference type="RefSeq" id="XP_018616398.2">
    <property type="nucleotide sequence ID" value="XM_018760882.2"/>
</dbReference>